<protein>
    <recommendedName>
        <fullName evidence="2">FAD/NAD(P)-binding domain-containing protein</fullName>
    </recommendedName>
</protein>
<proteinExistence type="predicted"/>
<evidence type="ECO:0000256" key="1">
    <source>
        <dbReference type="SAM" id="MobiDB-lite"/>
    </source>
</evidence>
<feature type="region of interest" description="Disordered" evidence="1">
    <location>
        <begin position="166"/>
        <end position="225"/>
    </location>
</feature>
<dbReference type="Pfam" id="PF07992">
    <property type="entry name" value="Pyr_redox_2"/>
    <property type="match status" value="1"/>
</dbReference>
<gene>
    <name evidence="3" type="ORF">GCM10009654_25690</name>
</gene>
<comment type="caution">
    <text evidence="3">The sequence shown here is derived from an EMBL/GenBank/DDBJ whole genome shotgun (WGS) entry which is preliminary data.</text>
</comment>
<dbReference type="Proteomes" id="UP001501371">
    <property type="component" value="Unassembled WGS sequence"/>
</dbReference>
<dbReference type="SUPFAM" id="SSF51905">
    <property type="entry name" value="FAD/NAD(P)-binding domain"/>
    <property type="match status" value="1"/>
</dbReference>
<organism evidence="3 4">
    <name type="scientific">Streptomyces hebeiensis</name>
    <dbReference type="NCBI Taxonomy" id="229486"/>
    <lineage>
        <taxon>Bacteria</taxon>
        <taxon>Bacillati</taxon>
        <taxon>Actinomycetota</taxon>
        <taxon>Actinomycetes</taxon>
        <taxon>Kitasatosporales</taxon>
        <taxon>Streptomycetaceae</taxon>
        <taxon>Streptomyces</taxon>
    </lineage>
</organism>
<evidence type="ECO:0000313" key="3">
    <source>
        <dbReference type="EMBL" id="GAA1167436.1"/>
    </source>
</evidence>
<dbReference type="Gene3D" id="3.50.50.60">
    <property type="entry name" value="FAD/NAD(P)-binding domain"/>
    <property type="match status" value="1"/>
</dbReference>
<feature type="domain" description="FAD/NAD(P)-binding" evidence="2">
    <location>
        <begin position="3"/>
        <end position="91"/>
    </location>
</feature>
<feature type="compositionally biased region" description="Polar residues" evidence="1">
    <location>
        <begin position="166"/>
        <end position="177"/>
    </location>
</feature>
<dbReference type="InterPro" id="IPR023753">
    <property type="entry name" value="FAD/NAD-binding_dom"/>
</dbReference>
<keyword evidence="4" id="KW-1185">Reference proteome</keyword>
<dbReference type="InterPro" id="IPR036188">
    <property type="entry name" value="FAD/NAD-bd_sf"/>
</dbReference>
<sequence length="225" mass="24068">MRRVVTVGASAAGLAATETLRREGFDGYIGLVGREPHLPYDRPPLSKQVLRGDRNAERLDGSGLRPAHGVVGDQYSAAAPGIQLLDRVLEAAAEHGLLKGGGRARTDSTIVLSAARQVNGLGRLGETLRAVLNTVASLEPKWPAAWAPPEWFDRYAIRFEEPSATSCPTATWSTRATPQPEKRSPPAGITESTWWARSSLPPAGRPRTAVASPRPPSPSTGRISR</sequence>
<evidence type="ECO:0000259" key="2">
    <source>
        <dbReference type="Pfam" id="PF07992"/>
    </source>
</evidence>
<name>A0ABP4FFY5_9ACTN</name>
<reference evidence="4" key="1">
    <citation type="journal article" date="2019" name="Int. J. Syst. Evol. Microbiol.">
        <title>The Global Catalogue of Microorganisms (GCM) 10K type strain sequencing project: providing services to taxonomists for standard genome sequencing and annotation.</title>
        <authorList>
            <consortium name="The Broad Institute Genomics Platform"/>
            <consortium name="The Broad Institute Genome Sequencing Center for Infectious Disease"/>
            <person name="Wu L."/>
            <person name="Ma J."/>
        </authorList>
    </citation>
    <scope>NUCLEOTIDE SEQUENCE [LARGE SCALE GENOMIC DNA]</scope>
    <source>
        <strain evidence="4">JCM 12696</strain>
    </source>
</reference>
<dbReference type="EMBL" id="BAAAKV010000019">
    <property type="protein sequence ID" value="GAA1167436.1"/>
    <property type="molecule type" value="Genomic_DNA"/>
</dbReference>
<evidence type="ECO:0000313" key="4">
    <source>
        <dbReference type="Proteomes" id="UP001501371"/>
    </source>
</evidence>
<accession>A0ABP4FFY5</accession>